<dbReference type="EMBL" id="JWZT01005390">
    <property type="protein sequence ID" value="KII60931.1"/>
    <property type="molecule type" value="Genomic_DNA"/>
</dbReference>
<protein>
    <submittedName>
        <fullName evidence="1">Uncharacterized protein</fullName>
    </submittedName>
</protein>
<proteinExistence type="predicted"/>
<sequence length="129" mass="14778">MEGERRFDVHEIPRLDELLLSDEKRHCPWQISSRKEIVVARIVPRSHNAPVIDETGYYHCGTDTYISSLKISHGYVCTLPWSTQAITSSNVKSESGLIHVYHICRKKGVPNKRQVKTTQISENDCTGWI</sequence>
<evidence type="ECO:0000313" key="2">
    <source>
        <dbReference type="Proteomes" id="UP000031668"/>
    </source>
</evidence>
<comment type="caution">
    <text evidence="1">The sequence shown here is derived from an EMBL/GenBank/DDBJ whole genome shotgun (WGS) entry which is preliminary data.</text>
</comment>
<dbReference type="Proteomes" id="UP000031668">
    <property type="component" value="Unassembled WGS sequence"/>
</dbReference>
<keyword evidence="2" id="KW-1185">Reference proteome</keyword>
<accession>A0A0C2MGX5</accession>
<reference evidence="1 2" key="1">
    <citation type="journal article" date="2014" name="Genome Biol. Evol.">
        <title>The genome of the myxosporean Thelohanellus kitauei shows adaptations to nutrient acquisition within its fish host.</title>
        <authorList>
            <person name="Yang Y."/>
            <person name="Xiong J."/>
            <person name="Zhou Z."/>
            <person name="Huo F."/>
            <person name="Miao W."/>
            <person name="Ran C."/>
            <person name="Liu Y."/>
            <person name="Zhang J."/>
            <person name="Feng J."/>
            <person name="Wang M."/>
            <person name="Wang M."/>
            <person name="Wang L."/>
            <person name="Yao B."/>
        </authorList>
    </citation>
    <scope>NUCLEOTIDE SEQUENCE [LARGE SCALE GENOMIC DNA]</scope>
    <source>
        <strain evidence="1">Wuqing</strain>
    </source>
</reference>
<name>A0A0C2MGX5_THEKT</name>
<gene>
    <name evidence="1" type="ORF">RF11_13904</name>
</gene>
<evidence type="ECO:0000313" key="1">
    <source>
        <dbReference type="EMBL" id="KII60931.1"/>
    </source>
</evidence>
<dbReference type="AlphaFoldDB" id="A0A0C2MGX5"/>
<organism evidence="1 2">
    <name type="scientific">Thelohanellus kitauei</name>
    <name type="common">Myxosporean</name>
    <dbReference type="NCBI Taxonomy" id="669202"/>
    <lineage>
        <taxon>Eukaryota</taxon>
        <taxon>Metazoa</taxon>
        <taxon>Cnidaria</taxon>
        <taxon>Myxozoa</taxon>
        <taxon>Myxosporea</taxon>
        <taxon>Bivalvulida</taxon>
        <taxon>Platysporina</taxon>
        <taxon>Myxobolidae</taxon>
        <taxon>Thelohanellus</taxon>
    </lineage>
</organism>